<evidence type="ECO:0000313" key="2">
    <source>
        <dbReference type="Proteomes" id="UP000176952"/>
    </source>
</evidence>
<name>A0A1G2B2D3_9BACT</name>
<accession>A0A1G2B2D3</accession>
<dbReference type="AlphaFoldDB" id="A0A1G2B2D3"/>
<proteinExistence type="predicted"/>
<gene>
    <name evidence="1" type="ORF">A3F54_02255</name>
</gene>
<sequence>MPTCRDCQTEFTVEPADKEILAKLDLPEPQLCFEHALQRRMSFRNERHLYRHTCGLCDKPVLAMYAPNLGLTIYCRDCWFSDSWNPSDYGRNYDPNRSFLDQWAELIKITPQFNLFHVGEIENCDYTNFTWNSKDCYLCFSCLKSEGCVYCKNNDECRDCVDSLYIAKSELAYDCVDITSCYQSAWLTRCEKSTECYLSRDLFNCQNCFGCVNLKHKQYYWYNEPINKNEYERRIKEALSTRENFAQHQKTFAEHEQKHPVEFAVIRNSENATGNSIYNSKSIRNSFGVREGENMGDVYRVTYDVKDSYRINNLGIVELAYEAIAAGLGSNKVVVSWMGEKNFSASYTSSCTNCEELLGCVGLRNKKFCILNKQYDEATYHALKKQIIDKMKADGEWGENLAPALIPQNYNDSIAQELFPLSKAEVLAKGWKWSDDQGMTRGKETMKPEALPNSISATPESILKEILACVACQRNYRIQPKELAVLKTLGLALPTHCQDCRFDERLKRYYFPRTYDRQCMCSINSHNHHTSATCQTTFKTTYAPNRPEKVFCSPCYQAELR</sequence>
<organism evidence="1 2">
    <name type="scientific">Candidatus Kerfeldbacteria bacterium RIFCSPHIGHO2_12_FULL_48_17</name>
    <dbReference type="NCBI Taxonomy" id="1798542"/>
    <lineage>
        <taxon>Bacteria</taxon>
        <taxon>Candidatus Kerfeldiibacteriota</taxon>
    </lineage>
</organism>
<dbReference type="EMBL" id="MHKD01000032">
    <property type="protein sequence ID" value="OGY82350.1"/>
    <property type="molecule type" value="Genomic_DNA"/>
</dbReference>
<protein>
    <recommendedName>
        <fullName evidence="3">Caib/baif family protein</fullName>
    </recommendedName>
</protein>
<dbReference type="Proteomes" id="UP000176952">
    <property type="component" value="Unassembled WGS sequence"/>
</dbReference>
<reference evidence="1 2" key="1">
    <citation type="journal article" date="2016" name="Nat. Commun.">
        <title>Thousands of microbial genomes shed light on interconnected biogeochemical processes in an aquifer system.</title>
        <authorList>
            <person name="Anantharaman K."/>
            <person name="Brown C.T."/>
            <person name="Hug L.A."/>
            <person name="Sharon I."/>
            <person name="Castelle C.J."/>
            <person name="Probst A.J."/>
            <person name="Thomas B.C."/>
            <person name="Singh A."/>
            <person name="Wilkins M.J."/>
            <person name="Karaoz U."/>
            <person name="Brodie E.L."/>
            <person name="Williams K.H."/>
            <person name="Hubbard S.S."/>
            <person name="Banfield J.F."/>
        </authorList>
    </citation>
    <scope>NUCLEOTIDE SEQUENCE [LARGE SCALE GENOMIC DNA]</scope>
</reference>
<evidence type="ECO:0000313" key="1">
    <source>
        <dbReference type="EMBL" id="OGY82350.1"/>
    </source>
</evidence>
<comment type="caution">
    <text evidence="1">The sequence shown here is derived from an EMBL/GenBank/DDBJ whole genome shotgun (WGS) entry which is preliminary data.</text>
</comment>
<dbReference type="STRING" id="1798542.A3F54_02255"/>
<evidence type="ECO:0008006" key="3">
    <source>
        <dbReference type="Google" id="ProtNLM"/>
    </source>
</evidence>